<feature type="domain" description="Protein kinase" evidence="9">
    <location>
        <begin position="7"/>
        <end position="283"/>
    </location>
</feature>
<evidence type="ECO:0000256" key="7">
    <source>
        <dbReference type="ARBA" id="ARBA00047899"/>
    </source>
</evidence>
<dbReference type="SMART" id="SM00220">
    <property type="entry name" value="S_TKc"/>
    <property type="match status" value="1"/>
</dbReference>
<dbReference type="Proteomes" id="UP001295684">
    <property type="component" value="Unassembled WGS sequence"/>
</dbReference>
<dbReference type="EMBL" id="CAMPGE010027385">
    <property type="protein sequence ID" value="CAI2385019.1"/>
    <property type="molecule type" value="Genomic_DNA"/>
</dbReference>
<reference evidence="10" key="1">
    <citation type="submission" date="2023-07" db="EMBL/GenBank/DDBJ databases">
        <authorList>
            <consortium name="AG Swart"/>
            <person name="Singh M."/>
            <person name="Singh A."/>
            <person name="Seah K."/>
            <person name="Emmerich C."/>
        </authorList>
    </citation>
    <scope>NUCLEOTIDE SEQUENCE</scope>
    <source>
        <strain evidence="10">DP1</strain>
    </source>
</reference>
<dbReference type="PROSITE" id="PS50011">
    <property type="entry name" value="PROTEIN_KINASE_DOM"/>
    <property type="match status" value="1"/>
</dbReference>
<evidence type="ECO:0000259" key="9">
    <source>
        <dbReference type="PROSITE" id="PS50011"/>
    </source>
</evidence>
<dbReference type="GO" id="GO:0007165">
    <property type="term" value="P:signal transduction"/>
    <property type="evidence" value="ECO:0007669"/>
    <property type="project" value="TreeGrafter"/>
</dbReference>
<keyword evidence="3" id="KW-0808">Transferase</keyword>
<keyword evidence="11" id="KW-1185">Reference proteome</keyword>
<accession>A0AAD1Y5R8</accession>
<evidence type="ECO:0000256" key="3">
    <source>
        <dbReference type="ARBA" id="ARBA00022679"/>
    </source>
</evidence>
<organism evidence="10 11">
    <name type="scientific">Euplotes crassus</name>
    <dbReference type="NCBI Taxonomy" id="5936"/>
    <lineage>
        <taxon>Eukaryota</taxon>
        <taxon>Sar</taxon>
        <taxon>Alveolata</taxon>
        <taxon>Ciliophora</taxon>
        <taxon>Intramacronucleata</taxon>
        <taxon>Spirotrichea</taxon>
        <taxon>Hypotrichia</taxon>
        <taxon>Euplotida</taxon>
        <taxon>Euplotidae</taxon>
        <taxon>Moneuplotes</taxon>
    </lineage>
</organism>
<gene>
    <name evidence="10" type="ORF">ECRASSUSDP1_LOCUS26561</name>
</gene>
<dbReference type="Gene3D" id="1.10.510.10">
    <property type="entry name" value="Transferase(Phosphotransferase) domain 1"/>
    <property type="match status" value="1"/>
</dbReference>
<sequence>MISCGKWRLIREVSCDHTSKLYFAEKENTLEKAMVKIIDYQDIGQSKEEEIKEIASLSHPRLSSIIEYGLDTLITNERESTEVYLSIASDVVSGKKLIDLISLTGPFSEEMARYYFYQLCDAIGHLSQNGTKQYDLSYNNLFLDEEYNLIVGDPTGKVFEEYLWDMRQIGVTQAPEVYGSMSYSQTSDNKKISLDSCHLFSAGVLLFYMVTGKYPFKNPDKNDSYYKCLILPKPELFWRKHLSDHSQDLQALSLEIKEFINLLLSFNSLERPSLDELKELEWYTGQVPTHDEIVQEIDKRISIVNPVIDQIGKDTPDIEDVSDIIPSFLSRIELYEYEENLDKVRTCECYIPELKKFTQFFSTSDVEALYKTLLVFIQHFAIQASFSYEHYSLTFTPPRENREDERPAFHTVRILEVKDGLYCVEVINTGGPELIPREVYQILKEFFGGYVNATEPT</sequence>
<evidence type="ECO:0000313" key="10">
    <source>
        <dbReference type="EMBL" id="CAI2385019.1"/>
    </source>
</evidence>
<dbReference type="GO" id="GO:0005524">
    <property type="term" value="F:ATP binding"/>
    <property type="evidence" value="ECO:0007669"/>
    <property type="project" value="UniProtKB-KW"/>
</dbReference>
<dbReference type="InterPro" id="IPR000719">
    <property type="entry name" value="Prot_kinase_dom"/>
</dbReference>
<dbReference type="Pfam" id="PF00069">
    <property type="entry name" value="Pkinase"/>
    <property type="match status" value="1"/>
</dbReference>
<proteinExistence type="predicted"/>
<dbReference type="GO" id="GO:0004674">
    <property type="term" value="F:protein serine/threonine kinase activity"/>
    <property type="evidence" value="ECO:0007669"/>
    <property type="project" value="UniProtKB-KW"/>
</dbReference>
<evidence type="ECO:0000313" key="11">
    <source>
        <dbReference type="Proteomes" id="UP001295684"/>
    </source>
</evidence>
<keyword evidence="6" id="KW-0067">ATP-binding</keyword>
<comment type="catalytic activity">
    <reaction evidence="7">
        <text>L-threonyl-[protein] + ATP = O-phospho-L-threonyl-[protein] + ADP + H(+)</text>
        <dbReference type="Rhea" id="RHEA:46608"/>
        <dbReference type="Rhea" id="RHEA-COMP:11060"/>
        <dbReference type="Rhea" id="RHEA-COMP:11605"/>
        <dbReference type="ChEBI" id="CHEBI:15378"/>
        <dbReference type="ChEBI" id="CHEBI:30013"/>
        <dbReference type="ChEBI" id="CHEBI:30616"/>
        <dbReference type="ChEBI" id="CHEBI:61977"/>
        <dbReference type="ChEBI" id="CHEBI:456216"/>
        <dbReference type="EC" id="2.7.11.1"/>
    </reaction>
</comment>
<keyword evidence="2" id="KW-0723">Serine/threonine-protein kinase</keyword>
<evidence type="ECO:0000256" key="8">
    <source>
        <dbReference type="ARBA" id="ARBA00048679"/>
    </source>
</evidence>
<evidence type="ECO:0000256" key="2">
    <source>
        <dbReference type="ARBA" id="ARBA00022527"/>
    </source>
</evidence>
<dbReference type="AlphaFoldDB" id="A0AAD1Y5R8"/>
<evidence type="ECO:0000256" key="4">
    <source>
        <dbReference type="ARBA" id="ARBA00022741"/>
    </source>
</evidence>
<evidence type="ECO:0000256" key="5">
    <source>
        <dbReference type="ARBA" id="ARBA00022777"/>
    </source>
</evidence>
<dbReference type="InterPro" id="IPR011009">
    <property type="entry name" value="Kinase-like_dom_sf"/>
</dbReference>
<comment type="catalytic activity">
    <reaction evidence="8">
        <text>L-seryl-[protein] + ATP = O-phospho-L-seryl-[protein] + ADP + H(+)</text>
        <dbReference type="Rhea" id="RHEA:17989"/>
        <dbReference type="Rhea" id="RHEA-COMP:9863"/>
        <dbReference type="Rhea" id="RHEA-COMP:11604"/>
        <dbReference type="ChEBI" id="CHEBI:15378"/>
        <dbReference type="ChEBI" id="CHEBI:29999"/>
        <dbReference type="ChEBI" id="CHEBI:30616"/>
        <dbReference type="ChEBI" id="CHEBI:83421"/>
        <dbReference type="ChEBI" id="CHEBI:456216"/>
        <dbReference type="EC" id="2.7.11.1"/>
    </reaction>
</comment>
<evidence type="ECO:0000256" key="1">
    <source>
        <dbReference type="ARBA" id="ARBA00012513"/>
    </source>
</evidence>
<comment type="caution">
    <text evidence="10">The sequence shown here is derived from an EMBL/GenBank/DDBJ whole genome shotgun (WGS) entry which is preliminary data.</text>
</comment>
<protein>
    <recommendedName>
        <fullName evidence="1">non-specific serine/threonine protein kinase</fullName>
        <ecNumber evidence="1">2.7.11.1</ecNumber>
    </recommendedName>
</protein>
<dbReference type="SUPFAM" id="SSF56112">
    <property type="entry name" value="Protein kinase-like (PK-like)"/>
    <property type="match status" value="1"/>
</dbReference>
<dbReference type="PANTHER" id="PTHR43895">
    <property type="entry name" value="CALCIUM/CALMODULIN-DEPENDENT PROTEIN KINASE KINASE-RELATED"/>
    <property type="match status" value="1"/>
</dbReference>
<dbReference type="EC" id="2.7.11.1" evidence="1"/>
<keyword evidence="4" id="KW-0547">Nucleotide-binding</keyword>
<evidence type="ECO:0000256" key="6">
    <source>
        <dbReference type="ARBA" id="ARBA00022840"/>
    </source>
</evidence>
<dbReference type="PANTHER" id="PTHR43895:SF32">
    <property type="entry name" value="SERINE_THREONINE-PROTEIN KINASE CHK1"/>
    <property type="match status" value="1"/>
</dbReference>
<keyword evidence="5" id="KW-0418">Kinase</keyword>
<name>A0AAD1Y5R8_EUPCR</name>